<dbReference type="Pfam" id="PF13385">
    <property type="entry name" value="Laminin_G_3"/>
    <property type="match status" value="1"/>
</dbReference>
<dbReference type="PROSITE" id="PS50197">
    <property type="entry name" value="BEACH"/>
    <property type="match status" value="1"/>
</dbReference>
<feature type="compositionally biased region" description="Low complexity" evidence="4">
    <location>
        <begin position="3320"/>
        <end position="3352"/>
    </location>
</feature>
<feature type="compositionally biased region" description="Acidic residues" evidence="4">
    <location>
        <begin position="3092"/>
        <end position="3108"/>
    </location>
</feature>
<dbReference type="InterPro" id="IPR001680">
    <property type="entry name" value="WD40_rpt"/>
</dbReference>
<feature type="region of interest" description="Disordered" evidence="4">
    <location>
        <begin position="1994"/>
        <end position="2070"/>
    </location>
</feature>
<evidence type="ECO:0000256" key="1">
    <source>
        <dbReference type="ARBA" id="ARBA00022574"/>
    </source>
</evidence>
<dbReference type="InterPro" id="IPR019775">
    <property type="entry name" value="WD40_repeat_CS"/>
</dbReference>
<feature type="region of interest" description="Disordered" evidence="4">
    <location>
        <begin position="621"/>
        <end position="651"/>
    </location>
</feature>
<feature type="region of interest" description="Disordered" evidence="4">
    <location>
        <begin position="3087"/>
        <end position="3272"/>
    </location>
</feature>
<feature type="region of interest" description="Disordered" evidence="4">
    <location>
        <begin position="283"/>
        <end position="304"/>
    </location>
</feature>
<dbReference type="SUPFAM" id="SSF81837">
    <property type="entry name" value="BEACH domain"/>
    <property type="match status" value="1"/>
</dbReference>
<feature type="region of interest" description="Disordered" evidence="4">
    <location>
        <begin position="3317"/>
        <end position="3366"/>
    </location>
</feature>
<feature type="compositionally biased region" description="Low complexity" evidence="4">
    <location>
        <begin position="2311"/>
        <end position="2333"/>
    </location>
</feature>
<feature type="compositionally biased region" description="Low complexity" evidence="4">
    <location>
        <begin position="3118"/>
        <end position="3133"/>
    </location>
</feature>
<dbReference type="PANTHER" id="PTHR13743">
    <property type="entry name" value="BEIGE/BEACH-RELATED"/>
    <property type="match status" value="1"/>
</dbReference>
<evidence type="ECO:0000313" key="7">
    <source>
        <dbReference type="EMBL" id="KAI3434861.1"/>
    </source>
</evidence>
<feature type="compositionally biased region" description="Low complexity" evidence="4">
    <location>
        <begin position="2040"/>
        <end position="2057"/>
    </location>
</feature>
<feature type="region of interest" description="Disordered" evidence="4">
    <location>
        <begin position="2242"/>
        <end position="2264"/>
    </location>
</feature>
<dbReference type="InterPro" id="IPR036372">
    <property type="entry name" value="BEACH_dom_sf"/>
</dbReference>
<dbReference type="InterPro" id="IPR011993">
    <property type="entry name" value="PH-like_dom_sf"/>
</dbReference>
<dbReference type="InterPro" id="IPR023362">
    <property type="entry name" value="PH-BEACH_dom"/>
</dbReference>
<feature type="region of interest" description="Disordered" evidence="4">
    <location>
        <begin position="874"/>
        <end position="893"/>
    </location>
</feature>
<dbReference type="PROSITE" id="PS50082">
    <property type="entry name" value="WD_REPEATS_2"/>
    <property type="match status" value="2"/>
</dbReference>
<comment type="caution">
    <text evidence="7">The sequence shown here is derived from an EMBL/GenBank/DDBJ whole genome shotgun (WGS) entry which is preliminary data.</text>
</comment>
<keyword evidence="1 3" id="KW-0853">WD repeat</keyword>
<feature type="compositionally biased region" description="Polar residues" evidence="4">
    <location>
        <begin position="2248"/>
        <end position="2258"/>
    </location>
</feature>
<evidence type="ECO:0000256" key="4">
    <source>
        <dbReference type="SAM" id="MobiDB-lite"/>
    </source>
</evidence>
<feature type="compositionally biased region" description="Basic and acidic residues" evidence="4">
    <location>
        <begin position="180"/>
        <end position="193"/>
    </location>
</feature>
<evidence type="ECO:0000313" key="8">
    <source>
        <dbReference type="Proteomes" id="UP001055712"/>
    </source>
</evidence>
<dbReference type="SMART" id="SM00320">
    <property type="entry name" value="WD40"/>
    <property type="match status" value="3"/>
</dbReference>
<dbReference type="InterPro" id="IPR046852">
    <property type="entry name" value="Neurobeachin_a-sol"/>
</dbReference>
<dbReference type="Proteomes" id="UP001055712">
    <property type="component" value="Unassembled WGS sequence"/>
</dbReference>
<dbReference type="PROSITE" id="PS51783">
    <property type="entry name" value="PH_BEACH"/>
    <property type="match status" value="1"/>
</dbReference>
<feature type="region of interest" description="Disordered" evidence="4">
    <location>
        <begin position="1427"/>
        <end position="1446"/>
    </location>
</feature>
<name>A0A9D4TUC5_CHLVU</name>
<feature type="region of interest" description="Disordered" evidence="4">
    <location>
        <begin position="1837"/>
        <end position="1856"/>
    </location>
</feature>
<dbReference type="Pfam" id="PF02138">
    <property type="entry name" value="Beach"/>
    <property type="match status" value="1"/>
</dbReference>
<feature type="compositionally biased region" description="Low complexity" evidence="4">
    <location>
        <begin position="3263"/>
        <end position="3272"/>
    </location>
</feature>
<dbReference type="PROSITE" id="PS00678">
    <property type="entry name" value="WD_REPEATS_1"/>
    <property type="match status" value="1"/>
</dbReference>
<feature type="compositionally biased region" description="Low complexity" evidence="4">
    <location>
        <begin position="880"/>
        <end position="893"/>
    </location>
</feature>
<dbReference type="CDD" id="cd06071">
    <property type="entry name" value="Beach"/>
    <property type="match status" value="1"/>
</dbReference>
<dbReference type="InterPro" id="IPR013320">
    <property type="entry name" value="ConA-like_dom_sf"/>
</dbReference>
<feature type="compositionally biased region" description="Low complexity" evidence="4">
    <location>
        <begin position="3144"/>
        <end position="3183"/>
    </location>
</feature>
<evidence type="ECO:0000256" key="3">
    <source>
        <dbReference type="PROSITE-ProRule" id="PRU00221"/>
    </source>
</evidence>
<reference evidence="7" key="1">
    <citation type="journal article" date="2019" name="Plant J.">
        <title>Chlorella vulgaris genome assembly and annotation reveals the molecular basis for metabolic acclimation to high light conditions.</title>
        <authorList>
            <person name="Cecchin M."/>
            <person name="Marcolungo L."/>
            <person name="Rossato M."/>
            <person name="Girolomoni L."/>
            <person name="Cosentino E."/>
            <person name="Cuine S."/>
            <person name="Li-Beisson Y."/>
            <person name="Delledonne M."/>
            <person name="Ballottari M."/>
        </authorList>
    </citation>
    <scope>NUCLEOTIDE SEQUENCE</scope>
    <source>
        <strain evidence="7">211/11P</strain>
    </source>
</reference>
<gene>
    <name evidence="7" type="ORF">D9Q98_002915</name>
</gene>
<organism evidence="7 8">
    <name type="scientific">Chlorella vulgaris</name>
    <name type="common">Green alga</name>
    <dbReference type="NCBI Taxonomy" id="3077"/>
    <lineage>
        <taxon>Eukaryota</taxon>
        <taxon>Viridiplantae</taxon>
        <taxon>Chlorophyta</taxon>
        <taxon>core chlorophytes</taxon>
        <taxon>Trebouxiophyceae</taxon>
        <taxon>Chlorellales</taxon>
        <taxon>Chlorellaceae</taxon>
        <taxon>Chlorella clade</taxon>
        <taxon>Chlorella</taxon>
    </lineage>
</organism>
<feature type="compositionally biased region" description="Low complexity" evidence="4">
    <location>
        <begin position="3215"/>
        <end position="3234"/>
    </location>
</feature>
<dbReference type="InterPro" id="IPR031570">
    <property type="entry name" value="NBEA/BDCP_DUF4704"/>
</dbReference>
<dbReference type="InterPro" id="IPR000409">
    <property type="entry name" value="BEACH_dom"/>
</dbReference>
<dbReference type="Gene3D" id="2.60.120.200">
    <property type="match status" value="1"/>
</dbReference>
<dbReference type="PANTHER" id="PTHR13743:SF112">
    <property type="entry name" value="BEACH DOMAIN-CONTAINING PROTEIN"/>
    <property type="match status" value="1"/>
</dbReference>
<dbReference type="Gene3D" id="2.130.10.10">
    <property type="entry name" value="YVTN repeat-like/Quinoprotein amine dehydrogenase"/>
    <property type="match status" value="2"/>
</dbReference>
<dbReference type="Pfam" id="PF15787">
    <property type="entry name" value="DUF4704"/>
    <property type="match status" value="1"/>
</dbReference>
<sequence>MSFFQRLLGGSQQAARKSRGGGGGGEPTVAPDDLVDVCFDEGCRNEAELAALLQSYERAQQLDREVAREVLLNFFDRFAATCAAWKPEPSAIIAARAAAAAEAARADAGGAGGRAHVQMVRGCSGGHPRALLAAAVECLELSPKALSQAAAAASLASPPNSVHPAPPPKQQQQKQQQQQQHHEASEAAVERQTETASGEGAAGRSGGQQQQLPSVQQQALLQGGGLPVLRALRVLLRSKHNRAVLVTLGLLPALCDLSRQLAQKLQAAAGVLAVRSSSGSLASLADATPAPPASPSKLRSAGGGGGQQLLLEPLMVLLQATLAVVQAFIEHEAAHQEQHAAMLAGRGSGKATSHAALAASQQSALAAAMAAAAAATAAAVAPLLEGGLLERCCNLLPVLTQILLHCSTANAGRERAASHRNADSWHLQQCGGGAVAAAMATERRALLCLLAFLAASPSASSAVLAQTRGGHLLELLAGMLGWPLAPADQQPLPLSSSARVEASGSSGSLFAASAAQQPAEELSADEEQRPDGLRDSYTWVNSGGGLRPASQELALQLLLLRVLGAACRAAGGGGAACLRLVVQQGGFARITQVLQWCALTFDAGDCGRLSSPCDAQPAAAEALSKAPPVPSPSGAAISPPDSPKSAELSSISPGSELTQLFQALWSWLAGGAGTGTGKALLSAMLAAVLAAFRPEAPAGVADAAAANAGTSRQAGSLSRSGSPAATDRPLALSAASASSSRRLRATQLFHEAALDALCGEASGAAGAGMCCGCGLQQQVLLLAARLLGREQRILPLLPSGAAELQEDQHHLRPAGSGGSLARWSASGSSSSLGGLSSTNAWDNLQALRAAGFWELLFGPAFFFWSTPQLTAALPSPAGTAADSHQQQDSAAATGRVLQRERLRQLVLAVLEAAASLPATSSNLAELSALLALLQQHPDQHAVTAAACRLLLRLLGSAPATSLAALQDRQLLLLLPRLLAQQLAREGTVAAAGAQDAAEATSGGSTADETSGGQAPSASVVAAELAALEETRCAALELLGAFMSMHVSLQRAAVAAWEPVAALFSLLLRPACSSRRLALDNVLLLMQVPPASEDDRLAKAALYTKYTETLPAAVRRWRELGTPLLLELLGGMRAAVDGGGGGSGGAGNCVAAQRLFAQSQGFLQVCNVLNEEYTQEAGPELCCCVLDTLTVLLAGSPANRRALAESVGYGLLLEAIVKRLGGKPPPRRLLLCATGLLLEETPGPGELPRFASSAIANPAALPLMLALLRRAADQDQLWGLAAFRELLLQGAQNLAAAEGAGLNGLLIEWLAATTAQEPAAAALAGDGSRIDAPAAGTGNEADVRGGPPPPDALTQRLMLQQQLLALLRVSGSYSISARDLRSLLHLLKPSAEGVPPQQSAMLLEALAAMASHEGPRCFFNFSGGGRGSSSNAGDIQPGPGQQHSAVQAARLPSGIVCSSSLGGGTGNAGGTSAGSSGTGSSSAASFLRLPRSGYSFAAWLRLEDGRGAAEQLAEAASAQSFQSLLLSQQQEMSPGAVAAATAAAAAVATDQAVYALLHLPHSASQQLMHGVALAVRAVHGASEGTAGGTGSFRGGPALQLVAHCWAPKHSEAVLPLQQPLVPGRWHHVALTHSAGGALSHPALHLYLDGVLQATARLRYPSIKEPLSSVCLGTGALMRPFRGQAGAALLFEDVLAPGQVAALHQLGPDYQSPLLGASESSGLLDQHPAAAAALALGGDGGSGCGGGGTTVPGQPPKLLLAFCPQAAAAAEDEASRGNGAGARHGGRAVREAVQGLPAALLAGTQLCRTMQPRDMLHCLGGVAVLLPLLEVQLGPGAGQEQALAQRRPPGRLSWPPSGDPRAGVLRLLAAMLRGSPTNQQAMQEIGGFSLAAHLLEQAPHPRRVLTPELLAAQQQVLGAVGESSELTRDVLRHLLLNVQLWGTAAPAVQLQVLALWCQLAQGEPHLVRLLLPPARLLHQVRRRFFSGGGASSPAYLAPSAGGGTGTAAGVAGPVPLPDAPRLQQQQEGTAAVSALPLDRPVRQQPEAQQPRQQDEAGAAAEEKEEEEAAHVAKLRRSHLQLSALIITQSAAAGPEQQGHTTMAAAGANPAVHSPHVSAPAEGARPLSSHASASGGDEGLVADLQAALSLVADCCTSLAASHAAGTGGSSRSSNGDAALLQELLSVLLLPVLRRGSLSRLPLLACLARLGGPSLLLPVLSLDQQQLRLLGLKAIAACLSTGNTSAAGSTSQPLPTGQQQHPPQRFDPNDQLIAAAGQLLAAFQLTAPTRIALFELLCGGLPWQQIDGLAPAGPAVAPAGGAADSPGRAAGASSAGSTMEVPDAASHHVSIKHPAAAAVLLQMAAELGCSQGERAAVLGMLCLLCESASLTQQARHGNLDMLLAAPCAWPSLLLACLADGSAPGGGQTSSSRGGAKAHVEPSAQRDEVAAAAWRLLVLLLARAVVASPGGWQLLHAVAGLLKAQPQRHFSLPAASSGGGGGRSGAVEHGVSGWRLLQEVLSDVMQELLAAQAADASAVAATAASAADVPSLGVRAAPRRRSSEWDAWTLVSQWSTEPYCSNAAALLALLDDLLCGTAVTPPGISPAPSGSALLWADPAAADAVGSGGTSGNRGSEGTVPAAVVAAPESIPAAVWRELGALPWQKAQQQQQAQQAQQARQEASGHLLLTAWRFLDRLHTSGAAAAAAAEAASPGSPASILLRVTRGLAGLAGLAGGNGGGGAAGLLSEQQLMLLQQRRGLLLLQRLLLQALRHSPPELAAQAAAQAAQLLPLLLSAAGAGAGEGPAAEAAAGQLHLLLASLVQCYRDVAARSAAEQQEGQLLPLKVQQRLDACVVAANAVVDSWPAAFGLPAEPQQQAQPAARTSQQHQQQQQHQRWPGQQGSRLMQEMMQLLLPQQVMAAARQQLLFMRHCAGLHAAACPQLQQQMQAAATAQQQRAAAAEEGSRQCLGGLLAADRLRRAAGRQAAEEAVQHRRRRWRDLRRGLTSGRGLWADEERPEELHWKQDSVEDSSRRRLRLRRNYHFQRYSETSVGVSSEGEAAAAGGELGAGASAEADEEAALLALAKLVPGALPFPAPEDDPELSEEEGEVGNEGEDRPRDNEAQAAVQQRQQQPLADDAGNKAVEDLSAADAAPQQPLDQPVQPPQQKAAGESRAAAAASLGAQAEQAPQRPGVVEPEQQAAPQAVGSTQEEGHPSPSRQAQQQQQQQQAQQQQQQQHGQQEHRRPRSVNDAFGPTPPRFEQQTSQDVEASAPAAVAAAASASAAEALLFSSRCSWVTPKRVMAGQLHVTPTQLHFVSDPPVLPSAAQPSTSSGRSSAGAEARAAVGEVASSGGQAEAGEDEEAPPPRRRHQRWQLGQLTEVHHSRFLLQPTALECFTADRSSHALFAFPSNQAMREAAAALARARPGLPVYDRRRKVEWALRLQQRWLRWEISTFEYLMGLNTLAGRTYNDLNQYPVMPWVLSDFTSEALDLNDPSTFRDLSKPIGALNPRRWEFFADRFESLRGDAQSASEMPPFHYGSHYSSAGIVLFYLLRLESFTKMNRALQGGRFDHGDRLFHSVAATWQNCLDNTADVKELTPEFYYQPEFLLNANGFDLGTKQDGAAIGDVVLPPWAHGSPHEFVRVMREALEGDHVSQHMHHWIDLVFGAKQRGRAAEEACNVFYHLTYEGTVDLDAITDPALREAVEEQTRHFGQTPIQLFRRRHPPRGPPPPPALNPLLNGPDVMRRSALAAPPPQRSGVPVSGLWVTGDGRVLQLFADRTASVARWYPTSRADLGAFTFAATGGLLPDASAASLEPDLLPPRLLSGAWAAAAGGGVAATVTQQLQYAVMHGERVVVSGGYWDCSLRAHSPEDGRLLQSLSYHKDVVTCLAASSDGQVVVTGSADTTLMVWDASTSFGRAGRGRQPLPLLPRPRCSLHGHRDAVTCVAVSRDLDLVASGAADGTLLLHSLSGGRYVRSLVLPHGVPPSLICLVPHLGVLVAHSYTDLQLHLYTVNGRRLASEDTHERLACLRPTPDGRLMLVAGTSGLVSLRWLHSLQVVLRYDGGRGPVTSLAITPEGCFLAGTAEGSLVLFAPDPRRRITRRAAVV</sequence>
<dbReference type="EMBL" id="SIDB01000003">
    <property type="protein sequence ID" value="KAI3434861.1"/>
    <property type="molecule type" value="Genomic_DNA"/>
</dbReference>
<evidence type="ECO:0000256" key="2">
    <source>
        <dbReference type="ARBA" id="ARBA00022737"/>
    </source>
</evidence>
<dbReference type="Gene3D" id="1.10.1540.10">
    <property type="entry name" value="BEACH domain"/>
    <property type="match status" value="1"/>
</dbReference>
<feature type="repeat" description="WD" evidence="3">
    <location>
        <begin position="3933"/>
        <end position="3974"/>
    </location>
</feature>
<feature type="region of interest" description="Disordered" evidence="4">
    <location>
        <begin position="3716"/>
        <end position="3737"/>
    </location>
</feature>
<feature type="region of interest" description="Disordered" evidence="4">
    <location>
        <begin position="2867"/>
        <end position="2896"/>
    </location>
</feature>
<dbReference type="InterPro" id="IPR036322">
    <property type="entry name" value="WD40_repeat_dom_sf"/>
</dbReference>
<feature type="compositionally biased region" description="Low complexity" evidence="4">
    <location>
        <begin position="207"/>
        <end position="216"/>
    </location>
</feature>
<feature type="region of interest" description="Disordered" evidence="4">
    <location>
        <begin position="8"/>
        <end position="29"/>
    </location>
</feature>
<dbReference type="SUPFAM" id="SSF49899">
    <property type="entry name" value="Concanavalin A-like lectins/glucanases"/>
    <property type="match status" value="1"/>
</dbReference>
<dbReference type="InterPro" id="IPR050865">
    <property type="entry name" value="BEACH_Domain"/>
</dbReference>
<reference evidence="7" key="2">
    <citation type="submission" date="2020-11" db="EMBL/GenBank/DDBJ databases">
        <authorList>
            <person name="Cecchin M."/>
            <person name="Marcolungo L."/>
            <person name="Rossato M."/>
            <person name="Girolomoni L."/>
            <person name="Cosentino E."/>
            <person name="Cuine S."/>
            <person name="Li-Beisson Y."/>
            <person name="Delledonne M."/>
            <person name="Ballottari M."/>
        </authorList>
    </citation>
    <scope>NUCLEOTIDE SEQUENCE</scope>
    <source>
        <strain evidence="7">211/11P</strain>
        <tissue evidence="7">Whole cell</tissue>
    </source>
</reference>
<proteinExistence type="predicted"/>
<dbReference type="Gene3D" id="2.30.29.30">
    <property type="entry name" value="Pleckstrin-homology domain (PH domain)/Phosphotyrosine-binding domain (PTB)"/>
    <property type="match status" value="1"/>
</dbReference>
<evidence type="ECO:0000259" key="5">
    <source>
        <dbReference type="PROSITE" id="PS50197"/>
    </source>
</evidence>
<evidence type="ECO:0000259" key="6">
    <source>
        <dbReference type="PROSITE" id="PS51783"/>
    </source>
</evidence>
<dbReference type="InterPro" id="IPR046851">
    <property type="entry name" value="NBCH_WD40"/>
</dbReference>
<keyword evidence="8" id="KW-1185">Reference proteome</keyword>
<keyword evidence="2" id="KW-0677">Repeat</keyword>
<dbReference type="Pfam" id="PF16057">
    <property type="entry name" value="DUF4800"/>
    <property type="match status" value="1"/>
</dbReference>
<dbReference type="FunFam" id="1.10.1540.10:FF:000001">
    <property type="entry name" value="neurobeachin isoform X1"/>
    <property type="match status" value="1"/>
</dbReference>
<accession>A0A9D4TUC5</accession>
<feature type="region of interest" description="Disordered" evidence="4">
    <location>
        <begin position="2311"/>
        <end position="2342"/>
    </location>
</feature>
<dbReference type="OrthoDB" id="26681at2759"/>
<feature type="domain" description="BEACH" evidence="5">
    <location>
        <begin position="3428"/>
        <end position="3723"/>
    </location>
</feature>
<dbReference type="Pfam" id="PF14844">
    <property type="entry name" value="PH_BEACH"/>
    <property type="match status" value="1"/>
</dbReference>
<dbReference type="Pfam" id="PF20426">
    <property type="entry name" value="NBCH_WD40"/>
    <property type="match status" value="1"/>
</dbReference>
<dbReference type="Pfam" id="PF20425">
    <property type="entry name" value="Neurobeachin"/>
    <property type="match status" value="1"/>
</dbReference>
<feature type="domain" description="BEACH-type PH" evidence="6">
    <location>
        <begin position="3278"/>
        <end position="3418"/>
    </location>
</feature>
<feature type="region of interest" description="Disordered" evidence="4">
    <location>
        <begin position="2105"/>
        <end position="2132"/>
    </location>
</feature>
<dbReference type="SUPFAM" id="SSF50729">
    <property type="entry name" value="PH domain-like"/>
    <property type="match status" value="1"/>
</dbReference>
<feature type="region of interest" description="Disordered" evidence="4">
    <location>
        <begin position="150"/>
        <end position="216"/>
    </location>
</feature>
<feature type="compositionally biased region" description="Low complexity" evidence="4">
    <location>
        <begin position="150"/>
        <end position="163"/>
    </location>
</feature>
<protein>
    <submittedName>
        <fullName evidence="7">Uncharacterized protein</fullName>
    </submittedName>
</protein>
<feature type="compositionally biased region" description="Low complexity" evidence="4">
    <location>
        <begin position="170"/>
        <end position="179"/>
    </location>
</feature>
<dbReference type="InterPro" id="IPR015943">
    <property type="entry name" value="WD40/YVTN_repeat-like_dom_sf"/>
</dbReference>
<dbReference type="SUPFAM" id="SSF50978">
    <property type="entry name" value="WD40 repeat-like"/>
    <property type="match status" value="1"/>
</dbReference>
<feature type="repeat" description="WD" evidence="3">
    <location>
        <begin position="3876"/>
        <end position="3911"/>
    </location>
</feature>
<dbReference type="SMART" id="SM01026">
    <property type="entry name" value="Beach"/>
    <property type="match status" value="1"/>
</dbReference>
<dbReference type="PROSITE" id="PS50294">
    <property type="entry name" value="WD_REPEATS_REGION"/>
    <property type="match status" value="1"/>
</dbReference>